<name>A0A382ILM0_9ZZZZ</name>
<sequence>VHPLVLASASPRRLGLLQSAGIDPEVRV</sequence>
<accession>A0A382ILM0</accession>
<dbReference type="InterPro" id="IPR029001">
    <property type="entry name" value="ITPase-like_fam"/>
</dbReference>
<protein>
    <recommendedName>
        <fullName evidence="2">Septum formation inhibitor Maf</fullName>
    </recommendedName>
</protein>
<proteinExistence type="predicted"/>
<evidence type="ECO:0000313" key="1">
    <source>
        <dbReference type="EMBL" id="SVC00179.1"/>
    </source>
</evidence>
<evidence type="ECO:0008006" key="2">
    <source>
        <dbReference type="Google" id="ProtNLM"/>
    </source>
</evidence>
<gene>
    <name evidence="1" type="ORF">METZ01_LOCUS253033</name>
</gene>
<organism evidence="1">
    <name type="scientific">marine metagenome</name>
    <dbReference type="NCBI Taxonomy" id="408172"/>
    <lineage>
        <taxon>unclassified sequences</taxon>
        <taxon>metagenomes</taxon>
        <taxon>ecological metagenomes</taxon>
    </lineage>
</organism>
<reference evidence="1" key="1">
    <citation type="submission" date="2018-05" db="EMBL/GenBank/DDBJ databases">
        <authorList>
            <person name="Lanie J.A."/>
            <person name="Ng W.-L."/>
            <person name="Kazmierczak K.M."/>
            <person name="Andrzejewski T.M."/>
            <person name="Davidsen T.M."/>
            <person name="Wayne K.J."/>
            <person name="Tettelin H."/>
            <person name="Glass J.I."/>
            <person name="Rusch D."/>
            <person name="Podicherti R."/>
            <person name="Tsui H.-C.T."/>
            <person name="Winkler M.E."/>
        </authorList>
    </citation>
    <scope>NUCLEOTIDE SEQUENCE</scope>
</reference>
<dbReference type="Gene3D" id="3.90.950.10">
    <property type="match status" value="1"/>
</dbReference>
<dbReference type="AlphaFoldDB" id="A0A382ILM0"/>
<dbReference type="EMBL" id="UINC01067975">
    <property type="protein sequence ID" value="SVC00179.1"/>
    <property type="molecule type" value="Genomic_DNA"/>
</dbReference>
<dbReference type="SUPFAM" id="SSF52972">
    <property type="entry name" value="ITPase-like"/>
    <property type="match status" value="1"/>
</dbReference>
<feature type="non-terminal residue" evidence="1">
    <location>
        <position position="1"/>
    </location>
</feature>
<feature type="non-terminal residue" evidence="1">
    <location>
        <position position="28"/>
    </location>
</feature>